<comment type="similarity">
    <text evidence="12 14">Belongs to the TonB-dependent receptor family.</text>
</comment>
<evidence type="ECO:0000256" key="8">
    <source>
        <dbReference type="ARBA" id="ARBA00023065"/>
    </source>
</evidence>
<dbReference type="InterPro" id="IPR039426">
    <property type="entry name" value="TonB-dep_rcpt-like"/>
</dbReference>
<keyword evidence="8" id="KW-0406">Ion transport</keyword>
<dbReference type="GO" id="GO:0006826">
    <property type="term" value="P:iron ion transport"/>
    <property type="evidence" value="ECO:0007669"/>
    <property type="project" value="UniProtKB-KW"/>
</dbReference>
<keyword evidence="9 14" id="KW-0798">TonB box</keyword>
<dbReference type="PANTHER" id="PTHR32552:SF81">
    <property type="entry name" value="TONB-DEPENDENT OUTER MEMBRANE RECEPTOR"/>
    <property type="match status" value="1"/>
</dbReference>
<dbReference type="SUPFAM" id="SSF56935">
    <property type="entry name" value="Porins"/>
    <property type="match status" value="1"/>
</dbReference>
<keyword evidence="2 12" id="KW-0813">Transport</keyword>
<reference evidence="18" key="1">
    <citation type="submission" date="2020-10" db="EMBL/GenBank/DDBJ databases">
        <title>Genome sequence of the unusual species of purple photosynthetic bacteria, Phaeovibrio sulfidiphilus DSM 23193, type strain.</title>
        <authorList>
            <person name="Kyndt J.A."/>
            <person name="Meyer T.E."/>
        </authorList>
    </citation>
    <scope>NUCLEOTIDE SEQUENCE</scope>
    <source>
        <strain evidence="18">DSM 23193</strain>
    </source>
</reference>
<keyword evidence="7" id="KW-0408">Iron</keyword>
<evidence type="ECO:0000256" key="4">
    <source>
        <dbReference type="ARBA" id="ARBA00022496"/>
    </source>
</evidence>
<sequence>MSNSRFRHRPAGAIAALLPPLLLCGTASAQTTDFTDSYRTIEDAAPRAVSEAVATDDSIYLDPVLVSTRGRVERLQDAPASVKVMGARELETGRRDTIDQVIAATPNVTFFDEGSMMAPSIAIRGVGGTIGAIGMDRQQGAAMFLDGVYLARPAGLPSFLMDAGGVEIARGPQAVLHGRSATAGTINLTPIAPGPVFGADLELSGGLHAFGRAQGAVDVPVSDKLQTRTSFSLTRQDGSVKNWDGRRFGDVRNGSVRLIADMTPSDNTTVRVSADYSIDESDGWLVGGIKDVLKDRVNLSIRPVENREIAGASVRAEHDFGPVTLTSITAFRGYNYDVMMDGDYQPRDVLRQAQWQRQRQFTQELRLAGDLGERLNWMVGGFYLWESLKGADMFDWSQVPRSQMSGQGLDKYTNSLSGFAQLTWQATDALEVEGGVRYTYELQRGTATVTATPQNPAQWVAGRASANTSFNAINPELTLRYRFSDDFMTYGRISNGWRAGGIGQGIGNGAVNIYAPEKVWSYEIGAKTEWLDRRLNLNVAAFYNDWSDLQAIKAISPLQQIVSNADAGRSWGFEIEGALSITEHLKTNFGYGFTHAKFTDYKDPILGVNYDNKDIPQAPRHTATVGLSYERPVSANVRFLAGTDYNYTSNYYFMADNAHSRGPVNLVNMRIGFAGDDWKVLGWMKNALDDRYLTSAFTDFQGLTLGTAAEGRTLGVTASYTF</sequence>
<dbReference type="GO" id="GO:0009279">
    <property type="term" value="C:cell outer membrane"/>
    <property type="evidence" value="ECO:0007669"/>
    <property type="project" value="UniProtKB-SubCell"/>
</dbReference>
<keyword evidence="6 15" id="KW-0732">Signal</keyword>
<dbReference type="InterPro" id="IPR036942">
    <property type="entry name" value="Beta-barrel_TonB_sf"/>
</dbReference>
<feature type="domain" description="TonB-dependent receptor plug" evidence="17">
    <location>
        <begin position="75"/>
        <end position="185"/>
    </location>
</feature>
<feature type="chain" id="PRO_5035180610" evidence="15">
    <location>
        <begin position="30"/>
        <end position="722"/>
    </location>
</feature>
<dbReference type="Gene3D" id="2.40.170.20">
    <property type="entry name" value="TonB-dependent receptor, beta-barrel domain"/>
    <property type="match status" value="1"/>
</dbReference>
<evidence type="ECO:0000256" key="7">
    <source>
        <dbReference type="ARBA" id="ARBA00023004"/>
    </source>
</evidence>
<gene>
    <name evidence="18" type="ORF">IHV25_06160</name>
</gene>
<evidence type="ECO:0000259" key="17">
    <source>
        <dbReference type="Pfam" id="PF07715"/>
    </source>
</evidence>
<feature type="domain" description="TonB-dependent receptor-like beta-barrel" evidence="16">
    <location>
        <begin position="242"/>
        <end position="686"/>
    </location>
</feature>
<dbReference type="EMBL" id="JACZHT010000004">
    <property type="protein sequence ID" value="MBE1237228.1"/>
    <property type="molecule type" value="Genomic_DNA"/>
</dbReference>
<keyword evidence="18" id="KW-0675">Receptor</keyword>
<evidence type="ECO:0000256" key="15">
    <source>
        <dbReference type="SAM" id="SignalP"/>
    </source>
</evidence>
<comment type="caution">
    <text evidence="18">The sequence shown here is derived from an EMBL/GenBank/DDBJ whole genome shotgun (WGS) entry which is preliminary data.</text>
</comment>
<keyword evidence="4" id="KW-0410">Iron transport</keyword>
<keyword evidence="19" id="KW-1185">Reference proteome</keyword>
<dbReference type="Pfam" id="PF07715">
    <property type="entry name" value="Plug"/>
    <property type="match status" value="1"/>
</dbReference>
<comment type="subcellular location">
    <subcellularLocation>
        <location evidence="1 12">Cell outer membrane</location>
        <topology evidence="1 12">Multi-pass membrane protein</topology>
    </subcellularLocation>
</comment>
<dbReference type="CDD" id="cd01347">
    <property type="entry name" value="ligand_gated_channel"/>
    <property type="match status" value="1"/>
</dbReference>
<dbReference type="InterPro" id="IPR000531">
    <property type="entry name" value="Beta-barrel_TonB"/>
</dbReference>
<evidence type="ECO:0000313" key="18">
    <source>
        <dbReference type="EMBL" id="MBE1237228.1"/>
    </source>
</evidence>
<keyword evidence="11 12" id="KW-0998">Cell outer membrane</keyword>
<feature type="signal peptide" evidence="15">
    <location>
        <begin position="1"/>
        <end position="29"/>
    </location>
</feature>
<evidence type="ECO:0000313" key="19">
    <source>
        <dbReference type="Proteomes" id="UP000631034"/>
    </source>
</evidence>
<evidence type="ECO:0000256" key="3">
    <source>
        <dbReference type="ARBA" id="ARBA00022452"/>
    </source>
</evidence>
<evidence type="ECO:0000256" key="14">
    <source>
        <dbReference type="RuleBase" id="RU003357"/>
    </source>
</evidence>
<keyword evidence="10 12" id="KW-0472">Membrane</keyword>
<protein>
    <submittedName>
        <fullName evidence="18">TonB-dependent receptor</fullName>
    </submittedName>
</protein>
<evidence type="ECO:0000256" key="12">
    <source>
        <dbReference type="PROSITE-ProRule" id="PRU01360"/>
    </source>
</evidence>
<evidence type="ECO:0000256" key="1">
    <source>
        <dbReference type="ARBA" id="ARBA00004571"/>
    </source>
</evidence>
<keyword evidence="5 12" id="KW-0812">Transmembrane</keyword>
<dbReference type="Pfam" id="PF00593">
    <property type="entry name" value="TonB_dep_Rec_b-barrel"/>
    <property type="match status" value="1"/>
</dbReference>
<organism evidence="18 19">
    <name type="scientific">Phaeovibrio sulfidiphilus</name>
    <dbReference type="NCBI Taxonomy" id="1220600"/>
    <lineage>
        <taxon>Bacteria</taxon>
        <taxon>Pseudomonadati</taxon>
        <taxon>Pseudomonadota</taxon>
        <taxon>Alphaproteobacteria</taxon>
        <taxon>Rhodospirillales</taxon>
        <taxon>Rhodospirillaceae</taxon>
        <taxon>Phaeovibrio</taxon>
    </lineage>
</organism>
<evidence type="ECO:0000256" key="10">
    <source>
        <dbReference type="ARBA" id="ARBA00023136"/>
    </source>
</evidence>
<dbReference type="PANTHER" id="PTHR32552">
    <property type="entry name" value="FERRICHROME IRON RECEPTOR-RELATED"/>
    <property type="match status" value="1"/>
</dbReference>
<accession>A0A8J6YM83</accession>
<dbReference type="RefSeq" id="WP_192534243.1">
    <property type="nucleotide sequence ID" value="NZ_JACZHT010000004.1"/>
</dbReference>
<proteinExistence type="inferred from homology"/>
<keyword evidence="3 12" id="KW-1134">Transmembrane beta strand</keyword>
<dbReference type="PROSITE" id="PS01156">
    <property type="entry name" value="TONB_DEPENDENT_REC_2"/>
    <property type="match status" value="1"/>
</dbReference>
<evidence type="ECO:0000259" key="16">
    <source>
        <dbReference type="Pfam" id="PF00593"/>
    </source>
</evidence>
<dbReference type="InterPro" id="IPR012910">
    <property type="entry name" value="Plug_dom"/>
</dbReference>
<evidence type="ECO:0000256" key="2">
    <source>
        <dbReference type="ARBA" id="ARBA00022448"/>
    </source>
</evidence>
<dbReference type="InterPro" id="IPR010917">
    <property type="entry name" value="TonB_rcpt_CS"/>
</dbReference>
<evidence type="ECO:0000256" key="13">
    <source>
        <dbReference type="PROSITE-ProRule" id="PRU10144"/>
    </source>
</evidence>
<dbReference type="PROSITE" id="PS52016">
    <property type="entry name" value="TONB_DEPENDENT_REC_3"/>
    <property type="match status" value="1"/>
</dbReference>
<evidence type="ECO:0000256" key="6">
    <source>
        <dbReference type="ARBA" id="ARBA00022729"/>
    </source>
</evidence>
<name>A0A8J6YM83_9PROT</name>
<dbReference type="AlphaFoldDB" id="A0A8J6YM83"/>
<evidence type="ECO:0000256" key="5">
    <source>
        <dbReference type="ARBA" id="ARBA00022692"/>
    </source>
</evidence>
<dbReference type="Proteomes" id="UP000631034">
    <property type="component" value="Unassembled WGS sequence"/>
</dbReference>
<evidence type="ECO:0000256" key="11">
    <source>
        <dbReference type="ARBA" id="ARBA00023237"/>
    </source>
</evidence>
<feature type="short sequence motif" description="TonB C-terminal box" evidence="13">
    <location>
        <begin position="705"/>
        <end position="722"/>
    </location>
</feature>
<evidence type="ECO:0000256" key="9">
    <source>
        <dbReference type="ARBA" id="ARBA00023077"/>
    </source>
</evidence>